<keyword evidence="21" id="KW-1185">Reference proteome</keyword>
<dbReference type="Gene3D" id="6.10.250.780">
    <property type="match status" value="1"/>
</dbReference>
<dbReference type="SUPFAM" id="SSF53822">
    <property type="entry name" value="Periplasmic binding protein-like I"/>
    <property type="match status" value="1"/>
</dbReference>
<dbReference type="PANTHER" id="PTHR11920">
    <property type="entry name" value="GUANYLYL CYCLASE"/>
    <property type="match status" value="1"/>
</dbReference>
<evidence type="ECO:0000256" key="1">
    <source>
        <dbReference type="ARBA" id="ARBA00001436"/>
    </source>
</evidence>
<feature type="domain" description="Protein kinase" evidence="18">
    <location>
        <begin position="546"/>
        <end position="832"/>
    </location>
</feature>
<reference evidence="20" key="1">
    <citation type="submission" date="2023-06" db="EMBL/GenBank/DDBJ databases">
        <title>Genomic analysis of the entomopathogenic nematode Steinernema hermaphroditum.</title>
        <authorList>
            <person name="Schwarz E.M."/>
            <person name="Heppert J.K."/>
            <person name="Baniya A."/>
            <person name="Schwartz H.T."/>
            <person name="Tan C.-H."/>
            <person name="Antoshechkin I."/>
            <person name="Sternberg P.W."/>
            <person name="Goodrich-Blair H."/>
            <person name="Dillman A.R."/>
        </authorList>
    </citation>
    <scope>NUCLEOTIDE SEQUENCE</scope>
    <source>
        <strain evidence="20">PS9179</strain>
        <tissue evidence="20">Whole animal</tissue>
    </source>
</reference>
<dbReference type="InterPro" id="IPR018297">
    <property type="entry name" value="A/G_cyclase_CS"/>
</dbReference>
<dbReference type="GO" id="GO:0001653">
    <property type="term" value="F:peptide receptor activity"/>
    <property type="evidence" value="ECO:0007669"/>
    <property type="project" value="TreeGrafter"/>
</dbReference>
<feature type="domain" description="Guanylate cyclase" evidence="19">
    <location>
        <begin position="890"/>
        <end position="1020"/>
    </location>
</feature>
<comment type="catalytic activity">
    <reaction evidence="1 15">
        <text>GTP = 3',5'-cyclic GMP + diphosphate</text>
        <dbReference type="Rhea" id="RHEA:13665"/>
        <dbReference type="ChEBI" id="CHEBI:33019"/>
        <dbReference type="ChEBI" id="CHEBI:37565"/>
        <dbReference type="ChEBI" id="CHEBI:57746"/>
        <dbReference type="EC" id="4.6.1.2"/>
    </reaction>
</comment>
<evidence type="ECO:0000256" key="4">
    <source>
        <dbReference type="ARBA" id="ARBA00022475"/>
    </source>
</evidence>
<name>A0AA39MB37_9BILA</name>
<evidence type="ECO:0000259" key="18">
    <source>
        <dbReference type="PROSITE" id="PS50011"/>
    </source>
</evidence>
<evidence type="ECO:0000256" key="2">
    <source>
        <dbReference type="ARBA" id="ARBA00004251"/>
    </source>
</evidence>
<dbReference type="InterPro" id="IPR050401">
    <property type="entry name" value="Cyclic_nucleotide_synthase"/>
</dbReference>
<evidence type="ECO:0000256" key="10">
    <source>
        <dbReference type="ARBA" id="ARBA00023170"/>
    </source>
</evidence>
<proteinExistence type="inferred from homology"/>
<keyword evidence="9 16" id="KW-0472">Membrane</keyword>
<evidence type="ECO:0000256" key="15">
    <source>
        <dbReference type="RuleBase" id="RU003431"/>
    </source>
</evidence>
<dbReference type="InterPro" id="IPR001828">
    <property type="entry name" value="ANF_lig-bd_rcpt"/>
</dbReference>
<evidence type="ECO:0000256" key="6">
    <source>
        <dbReference type="ARBA" id="ARBA00022729"/>
    </source>
</evidence>
<dbReference type="GO" id="GO:0035556">
    <property type="term" value="P:intracellular signal transduction"/>
    <property type="evidence" value="ECO:0007669"/>
    <property type="project" value="InterPro"/>
</dbReference>
<gene>
    <name evidence="20" type="ORF">QR680_010365</name>
</gene>
<dbReference type="GO" id="GO:0007635">
    <property type="term" value="P:chemosensory behavior"/>
    <property type="evidence" value="ECO:0007669"/>
    <property type="project" value="UniProtKB-ARBA"/>
</dbReference>
<dbReference type="Pfam" id="PF01094">
    <property type="entry name" value="ANF_receptor"/>
    <property type="match status" value="1"/>
</dbReference>
<keyword evidence="5 16" id="KW-0812">Transmembrane</keyword>
<dbReference type="GO" id="GO:0004383">
    <property type="term" value="F:guanylate cyclase activity"/>
    <property type="evidence" value="ECO:0007669"/>
    <property type="project" value="UniProtKB-EC"/>
</dbReference>
<dbReference type="Gene3D" id="3.40.50.2300">
    <property type="match status" value="2"/>
</dbReference>
<keyword evidence="4" id="KW-1003">Cell membrane</keyword>
<feature type="transmembrane region" description="Helical" evidence="16">
    <location>
        <begin position="492"/>
        <end position="516"/>
    </location>
</feature>
<feature type="signal peptide" evidence="17">
    <location>
        <begin position="1"/>
        <end position="19"/>
    </location>
</feature>
<feature type="chain" id="PRO_5041407596" description="Guanylate cyclase" evidence="17">
    <location>
        <begin position="20"/>
        <end position="1061"/>
    </location>
</feature>
<dbReference type="InterPro" id="IPR001245">
    <property type="entry name" value="Ser-Thr/Tyr_kinase_cat_dom"/>
</dbReference>
<evidence type="ECO:0000256" key="14">
    <source>
        <dbReference type="RuleBase" id="RU000405"/>
    </source>
</evidence>
<dbReference type="Proteomes" id="UP001175271">
    <property type="component" value="Unassembled WGS sequence"/>
</dbReference>
<dbReference type="GO" id="GO:0005886">
    <property type="term" value="C:plasma membrane"/>
    <property type="evidence" value="ECO:0007669"/>
    <property type="project" value="UniProtKB-SubCell"/>
</dbReference>
<dbReference type="InterPro" id="IPR000719">
    <property type="entry name" value="Prot_kinase_dom"/>
</dbReference>
<dbReference type="CDD" id="cd07302">
    <property type="entry name" value="CHD"/>
    <property type="match status" value="1"/>
</dbReference>
<evidence type="ECO:0000256" key="12">
    <source>
        <dbReference type="ARBA" id="ARBA00023239"/>
    </source>
</evidence>
<dbReference type="Pfam" id="PF07701">
    <property type="entry name" value="HNOBA"/>
    <property type="match status" value="1"/>
</dbReference>
<dbReference type="SMART" id="SM00044">
    <property type="entry name" value="CYCc"/>
    <property type="match status" value="1"/>
</dbReference>
<accession>A0AA39MB37</accession>
<dbReference type="InterPro" id="IPR029787">
    <property type="entry name" value="Nucleotide_cyclase"/>
</dbReference>
<evidence type="ECO:0000256" key="7">
    <source>
        <dbReference type="ARBA" id="ARBA00022741"/>
    </source>
</evidence>
<keyword evidence="12 14" id="KW-0456">Lyase</keyword>
<dbReference type="GO" id="GO:0007168">
    <property type="term" value="P:receptor guanylyl cyclase signaling pathway"/>
    <property type="evidence" value="ECO:0007669"/>
    <property type="project" value="TreeGrafter"/>
</dbReference>
<keyword evidence="10" id="KW-0675">Receptor</keyword>
<evidence type="ECO:0000256" key="13">
    <source>
        <dbReference type="ARBA" id="ARBA00023293"/>
    </source>
</evidence>
<dbReference type="InterPro" id="IPR011009">
    <property type="entry name" value="Kinase-like_dom_sf"/>
</dbReference>
<evidence type="ECO:0000256" key="17">
    <source>
        <dbReference type="SAM" id="SignalP"/>
    </source>
</evidence>
<dbReference type="EC" id="4.6.1.2" evidence="3 15"/>
<dbReference type="SUPFAM" id="SSF55073">
    <property type="entry name" value="Nucleotide cyclase"/>
    <property type="match status" value="1"/>
</dbReference>
<keyword evidence="13 15" id="KW-0141">cGMP biosynthesis</keyword>
<keyword evidence="8 16" id="KW-1133">Transmembrane helix</keyword>
<evidence type="ECO:0000256" key="16">
    <source>
        <dbReference type="SAM" id="Phobius"/>
    </source>
</evidence>
<dbReference type="InterPro" id="IPR028082">
    <property type="entry name" value="Peripla_BP_I"/>
</dbReference>
<evidence type="ECO:0000256" key="9">
    <source>
        <dbReference type="ARBA" id="ARBA00023136"/>
    </source>
</evidence>
<organism evidence="20 21">
    <name type="scientific">Steinernema hermaphroditum</name>
    <dbReference type="NCBI Taxonomy" id="289476"/>
    <lineage>
        <taxon>Eukaryota</taxon>
        <taxon>Metazoa</taxon>
        <taxon>Ecdysozoa</taxon>
        <taxon>Nematoda</taxon>
        <taxon>Chromadorea</taxon>
        <taxon>Rhabditida</taxon>
        <taxon>Tylenchina</taxon>
        <taxon>Panagrolaimomorpha</taxon>
        <taxon>Strongyloidoidea</taxon>
        <taxon>Steinernematidae</taxon>
        <taxon>Steinernema</taxon>
    </lineage>
</organism>
<dbReference type="Gene3D" id="3.30.70.1230">
    <property type="entry name" value="Nucleotide cyclase"/>
    <property type="match status" value="1"/>
</dbReference>
<dbReference type="Pfam" id="PF07714">
    <property type="entry name" value="PK_Tyr_Ser-Thr"/>
    <property type="match status" value="1"/>
</dbReference>
<dbReference type="PROSITE" id="PS50011">
    <property type="entry name" value="PROTEIN_KINASE_DOM"/>
    <property type="match status" value="1"/>
</dbReference>
<dbReference type="CDD" id="cd06352">
    <property type="entry name" value="PBP1_NPR_GC-like"/>
    <property type="match status" value="1"/>
</dbReference>
<dbReference type="InterPro" id="IPR001054">
    <property type="entry name" value="A/G_cyclase"/>
</dbReference>
<comment type="subcellular location">
    <subcellularLocation>
        <location evidence="2">Cell membrane</location>
        <topology evidence="2">Single-pass type I membrane protein</topology>
    </subcellularLocation>
</comment>
<dbReference type="GO" id="GO:0005524">
    <property type="term" value="F:ATP binding"/>
    <property type="evidence" value="ECO:0007669"/>
    <property type="project" value="InterPro"/>
</dbReference>
<dbReference type="GO" id="GO:0006935">
    <property type="term" value="P:chemotaxis"/>
    <property type="evidence" value="ECO:0007669"/>
    <property type="project" value="UniProtKB-ARBA"/>
</dbReference>
<protein>
    <recommendedName>
        <fullName evidence="3 15">Guanylate cyclase</fullName>
        <ecNumber evidence="3 15">4.6.1.2</ecNumber>
    </recommendedName>
</protein>
<evidence type="ECO:0000256" key="11">
    <source>
        <dbReference type="ARBA" id="ARBA00023180"/>
    </source>
</evidence>
<dbReference type="Gene3D" id="1.10.510.10">
    <property type="entry name" value="Transferase(Phosphotransferase) domain 1"/>
    <property type="match status" value="1"/>
</dbReference>
<evidence type="ECO:0000313" key="21">
    <source>
        <dbReference type="Proteomes" id="UP001175271"/>
    </source>
</evidence>
<dbReference type="GO" id="GO:0004016">
    <property type="term" value="F:adenylate cyclase activity"/>
    <property type="evidence" value="ECO:0007669"/>
    <property type="project" value="TreeGrafter"/>
</dbReference>
<comment type="caution">
    <text evidence="20">The sequence shown here is derived from an EMBL/GenBank/DDBJ whole genome shotgun (WGS) entry which is preliminary data.</text>
</comment>
<evidence type="ECO:0000313" key="20">
    <source>
        <dbReference type="EMBL" id="KAK0427682.1"/>
    </source>
</evidence>
<dbReference type="Pfam" id="PF00211">
    <property type="entry name" value="Guanylate_cyc"/>
    <property type="match status" value="1"/>
</dbReference>
<keyword evidence="11" id="KW-0325">Glycoprotein</keyword>
<sequence>MISGRCLCLLWIVLSTVNSQLILPTLAPPEDKMLHIGLLIPLDNPDIDRETGFARSAGSIPIAVDDIRRDHFLDDYNFTFHVMHDECDEAKAAGYAVELITEKKVHAILGPTCSAAAISAGLVASFYNVPIIFWGMVTASVLSEKERFPTASNVVTDSLELAKAFAEVMKAYKWDRFAFIYMISSRGKCKFLRDDLNTVLDHVENSDLTNTYSKRLDNSSGSYVRQVLDAARDKARIFAVCFDVDDDRRNFFLEVNAMKMDSVDFVYIMLDTRAYGFGQRVLKVEAMDKTSVQGVAPFWIDQSDKPDGKDQDALKAARRALSLDFDPTTTAGDVAGFQLRLVKKIEGWPFYYKLPENQNMTASVYARYLYDAMYLYAVELNRTLAKDTNLIRNGSAIAKNYADFPGASGEVMFNSRGLRDPLIILKALNDSDYPVKYASVRYNKNMNATFYPDYSDDRSTIWKTRGGYRPLAVPVCGFDGTRCPVDPMKSPLVIAGIIAGILLFIFAVLSVIYVIWAKKKEEERLNELWKIPYRELQKHEPKKTGSQSSRSLQSGVLSISTKLTIETQSESEYFALYYHDREPVVAAKHHVRIALSRNEHREMRKLRALDHSNVNKFLGFSVDAPIYMSIWKYCSRGSLQDIFQRESITMDSFFMYSLMRDILHGLSYIHKSFLEYHGNLTSDTCLVDDRWQVKISDYGLHRVRMAERLPAKKLLWTAPELLRDDTIPGTKAGDVYSFAIICSEIMSRKPAYDLDTRAESDEEIIYLVKRGGSLLCRPTITNIMDFNPAFIHLIRDCWSESIKERPAVDQIIKLMKSIVPGSNVNLMDHVFRMLESYADSLEQEVEVRTKELESEKKKSDLLLYRMMPKQIAEKLKMGASVEPESFESVTVFFSDVVSFTTLASRCTPLQVVDLLNRLYTTFDQIIDEHDVYKVETIGDGYLCVSGLPHRNGDRHIKEIADMSLGFITSLRTFRIPHIPSETVQIRVGVHTGSVVAGVVGLTMPRYCLFGDTVNTASRMESNSKPNQIHLSAEANRAIQRFPEYSTESRGDVIIKARKLFL</sequence>
<dbReference type="PROSITE" id="PS00452">
    <property type="entry name" value="GUANYLATE_CYCLASE_1"/>
    <property type="match status" value="1"/>
</dbReference>
<dbReference type="PANTHER" id="PTHR11920:SF495">
    <property type="entry name" value="RECEPTOR-TYPE GUANYLATE CYCLASE GCY-7"/>
    <property type="match status" value="1"/>
</dbReference>
<dbReference type="FunFam" id="3.30.70.1230:FF:000023">
    <property type="entry name" value="Guanylate cyclase"/>
    <property type="match status" value="1"/>
</dbReference>
<evidence type="ECO:0000259" key="19">
    <source>
        <dbReference type="PROSITE" id="PS50125"/>
    </source>
</evidence>
<dbReference type="AlphaFoldDB" id="A0AA39MB37"/>
<evidence type="ECO:0000256" key="3">
    <source>
        <dbReference type="ARBA" id="ARBA00012202"/>
    </source>
</evidence>
<dbReference type="SUPFAM" id="SSF56112">
    <property type="entry name" value="Protein kinase-like (PK-like)"/>
    <property type="match status" value="1"/>
</dbReference>
<comment type="similarity">
    <text evidence="14">Belongs to the adenylyl cyclase class-4/guanylyl cyclase family.</text>
</comment>
<dbReference type="PROSITE" id="PS50125">
    <property type="entry name" value="GUANYLATE_CYCLASE_2"/>
    <property type="match status" value="1"/>
</dbReference>
<keyword evidence="7" id="KW-0547">Nucleotide-binding</keyword>
<dbReference type="InterPro" id="IPR011645">
    <property type="entry name" value="HNOB_dom_associated"/>
</dbReference>
<evidence type="ECO:0000256" key="8">
    <source>
        <dbReference type="ARBA" id="ARBA00022989"/>
    </source>
</evidence>
<evidence type="ECO:0000256" key="5">
    <source>
        <dbReference type="ARBA" id="ARBA00022692"/>
    </source>
</evidence>
<dbReference type="GO" id="GO:0004672">
    <property type="term" value="F:protein kinase activity"/>
    <property type="evidence" value="ECO:0007669"/>
    <property type="project" value="InterPro"/>
</dbReference>
<keyword evidence="6 17" id="KW-0732">Signal</keyword>
<dbReference type="EMBL" id="JAUCMV010000001">
    <property type="protein sequence ID" value="KAK0427682.1"/>
    <property type="molecule type" value="Genomic_DNA"/>
</dbReference>